<dbReference type="FunFam" id="1.10.10.10:FF:000163">
    <property type="entry name" value="MarR family transcriptional regulator"/>
    <property type="match status" value="1"/>
</dbReference>
<dbReference type="GO" id="GO:0003677">
    <property type="term" value="F:DNA binding"/>
    <property type="evidence" value="ECO:0007669"/>
    <property type="project" value="UniProtKB-KW"/>
</dbReference>
<keyword evidence="8" id="KW-1185">Reference proteome</keyword>
<dbReference type="InterPro" id="IPR036390">
    <property type="entry name" value="WH_DNA-bd_sf"/>
</dbReference>
<gene>
    <name evidence="7" type="ORF">CWM47_07875</name>
</gene>
<comment type="subcellular location">
    <subcellularLocation>
        <location evidence="1">Cytoplasm</location>
    </subcellularLocation>
</comment>
<dbReference type="GO" id="GO:0003700">
    <property type="term" value="F:DNA-binding transcription factor activity"/>
    <property type="evidence" value="ECO:0007669"/>
    <property type="project" value="InterPro"/>
</dbReference>
<evidence type="ECO:0000256" key="3">
    <source>
        <dbReference type="ARBA" id="ARBA00023015"/>
    </source>
</evidence>
<dbReference type="PROSITE" id="PS50995">
    <property type="entry name" value="HTH_MARR_2"/>
    <property type="match status" value="1"/>
</dbReference>
<reference evidence="7 8" key="1">
    <citation type="submission" date="2017-11" db="EMBL/GenBank/DDBJ databases">
        <title>Taxonomic description and genome sequences of Spirosoma HA7 sp. nov., isolated from pollen microhabitat of Corylus avellana.</title>
        <authorList>
            <person name="Ambika Manirajan B."/>
            <person name="Suarez C."/>
            <person name="Ratering S."/>
            <person name="Geissler-Plaum R."/>
            <person name="Cardinale M."/>
            <person name="Sylvia S."/>
        </authorList>
    </citation>
    <scope>NUCLEOTIDE SEQUENCE [LARGE SCALE GENOMIC DNA]</scope>
    <source>
        <strain evidence="7 8">HA7</strain>
    </source>
</reference>
<evidence type="ECO:0000256" key="4">
    <source>
        <dbReference type="ARBA" id="ARBA00023125"/>
    </source>
</evidence>
<dbReference type="SMART" id="SM00347">
    <property type="entry name" value="HTH_MARR"/>
    <property type="match status" value="1"/>
</dbReference>
<dbReference type="RefSeq" id="WP_100987465.1">
    <property type="nucleotide sequence ID" value="NZ_CP025096.1"/>
</dbReference>
<dbReference type="InterPro" id="IPR036388">
    <property type="entry name" value="WH-like_DNA-bd_sf"/>
</dbReference>
<dbReference type="InterPro" id="IPR055166">
    <property type="entry name" value="Transc_reg_Sar_Rot_HTH"/>
</dbReference>
<dbReference type="PANTHER" id="PTHR33164:SF5">
    <property type="entry name" value="ORGANIC HYDROPEROXIDE RESISTANCE TRANSCRIPTIONAL REGULATOR"/>
    <property type="match status" value="1"/>
</dbReference>
<evidence type="ECO:0000256" key="2">
    <source>
        <dbReference type="ARBA" id="ARBA00022490"/>
    </source>
</evidence>
<feature type="domain" description="HTH marR-type" evidence="6">
    <location>
        <begin position="7"/>
        <end position="141"/>
    </location>
</feature>
<dbReference type="AlphaFoldDB" id="A0A2K8YVY7"/>
<evidence type="ECO:0000313" key="8">
    <source>
        <dbReference type="Proteomes" id="UP000232883"/>
    </source>
</evidence>
<dbReference type="SUPFAM" id="SSF46785">
    <property type="entry name" value="Winged helix' DNA-binding domain"/>
    <property type="match status" value="1"/>
</dbReference>
<evidence type="ECO:0000313" key="7">
    <source>
        <dbReference type="EMBL" id="AUD01744.1"/>
    </source>
</evidence>
<dbReference type="GO" id="GO:0006950">
    <property type="term" value="P:response to stress"/>
    <property type="evidence" value="ECO:0007669"/>
    <property type="project" value="TreeGrafter"/>
</dbReference>
<dbReference type="Pfam" id="PF22381">
    <property type="entry name" value="Staph_reg_Sar_Rot"/>
    <property type="match status" value="1"/>
</dbReference>
<evidence type="ECO:0000256" key="5">
    <source>
        <dbReference type="ARBA" id="ARBA00023163"/>
    </source>
</evidence>
<keyword evidence="2" id="KW-0963">Cytoplasm</keyword>
<dbReference type="OrthoDB" id="9806864at2"/>
<evidence type="ECO:0000256" key="1">
    <source>
        <dbReference type="ARBA" id="ARBA00004496"/>
    </source>
</evidence>
<dbReference type="InterPro" id="IPR039422">
    <property type="entry name" value="MarR/SlyA-like"/>
</dbReference>
<keyword evidence="4" id="KW-0238">DNA-binding</keyword>
<keyword evidence="3" id="KW-0805">Transcription regulation</keyword>
<dbReference type="Gene3D" id="1.10.10.10">
    <property type="entry name" value="Winged helix-like DNA-binding domain superfamily/Winged helix DNA-binding domain"/>
    <property type="match status" value="1"/>
</dbReference>
<organism evidence="7 8">
    <name type="scientific">Spirosoma pollinicola</name>
    <dbReference type="NCBI Taxonomy" id="2057025"/>
    <lineage>
        <taxon>Bacteria</taxon>
        <taxon>Pseudomonadati</taxon>
        <taxon>Bacteroidota</taxon>
        <taxon>Cytophagia</taxon>
        <taxon>Cytophagales</taxon>
        <taxon>Cytophagaceae</taxon>
        <taxon>Spirosoma</taxon>
    </lineage>
</organism>
<dbReference type="EMBL" id="CP025096">
    <property type="protein sequence ID" value="AUD01744.1"/>
    <property type="molecule type" value="Genomic_DNA"/>
</dbReference>
<name>A0A2K8YVY7_9BACT</name>
<accession>A0A2K8YVY7</accession>
<protein>
    <submittedName>
        <fullName evidence="7">MarR family transcriptional regulator</fullName>
    </submittedName>
</protein>
<dbReference type="InterPro" id="IPR000835">
    <property type="entry name" value="HTH_MarR-typ"/>
</dbReference>
<sequence length="142" mass="16171">MNRLSLANQVCFPLYALSRQVTAHYRPLLEQLDLTYPQYLVMLLLWETDNQFVSAIGDRLLLDSGTLTPLLKRLEQKGLVSRTRNTADERQVSIKLTDAGKALNEQAATVPEQLQQHLQLSDQQAINLRDQLVTLLDQLTNK</sequence>
<evidence type="ECO:0000259" key="6">
    <source>
        <dbReference type="PROSITE" id="PS50995"/>
    </source>
</evidence>
<dbReference type="Proteomes" id="UP000232883">
    <property type="component" value="Chromosome"/>
</dbReference>
<dbReference type="GO" id="GO:0005737">
    <property type="term" value="C:cytoplasm"/>
    <property type="evidence" value="ECO:0007669"/>
    <property type="project" value="UniProtKB-SubCell"/>
</dbReference>
<keyword evidence="5" id="KW-0804">Transcription</keyword>
<dbReference type="KEGG" id="spir:CWM47_07875"/>
<dbReference type="PRINTS" id="PR00598">
    <property type="entry name" value="HTHMARR"/>
</dbReference>
<dbReference type="PANTHER" id="PTHR33164">
    <property type="entry name" value="TRANSCRIPTIONAL REGULATOR, MARR FAMILY"/>
    <property type="match status" value="1"/>
</dbReference>
<proteinExistence type="predicted"/>